<keyword evidence="3" id="KW-0732">Signal</keyword>
<protein>
    <submittedName>
        <fullName evidence="4">Uncharacterized protein</fullName>
    </submittedName>
</protein>
<keyword evidence="5" id="KW-1185">Reference proteome</keyword>
<feature type="chain" id="PRO_5017974035" evidence="3">
    <location>
        <begin position="21"/>
        <end position="230"/>
    </location>
</feature>
<dbReference type="GeneID" id="39582196"/>
<evidence type="ECO:0000313" key="5">
    <source>
        <dbReference type="Proteomes" id="UP000272025"/>
    </source>
</evidence>
<evidence type="ECO:0000256" key="3">
    <source>
        <dbReference type="SAM" id="SignalP"/>
    </source>
</evidence>
<organism evidence="4 5">
    <name type="scientific">Sodiomyces alkalinus (strain CBS 110278 / VKM F-3762 / F11)</name>
    <name type="common">Alkaliphilic filamentous fungus</name>
    <dbReference type="NCBI Taxonomy" id="1314773"/>
    <lineage>
        <taxon>Eukaryota</taxon>
        <taxon>Fungi</taxon>
        <taxon>Dikarya</taxon>
        <taxon>Ascomycota</taxon>
        <taxon>Pezizomycotina</taxon>
        <taxon>Sordariomycetes</taxon>
        <taxon>Hypocreomycetidae</taxon>
        <taxon>Glomerellales</taxon>
        <taxon>Plectosphaerellaceae</taxon>
        <taxon>Sodiomyces</taxon>
    </lineage>
</organism>
<proteinExistence type="predicted"/>
<evidence type="ECO:0000256" key="2">
    <source>
        <dbReference type="SAM" id="Phobius"/>
    </source>
</evidence>
<keyword evidence="2" id="KW-0472">Membrane</keyword>
<feature type="compositionally biased region" description="Basic residues" evidence="1">
    <location>
        <begin position="209"/>
        <end position="221"/>
    </location>
</feature>
<dbReference type="AlphaFoldDB" id="A0A3N2Q6K8"/>
<dbReference type="RefSeq" id="XP_028470061.1">
    <property type="nucleotide sequence ID" value="XM_028613718.1"/>
</dbReference>
<dbReference type="Proteomes" id="UP000272025">
    <property type="component" value="Unassembled WGS sequence"/>
</dbReference>
<dbReference type="EMBL" id="ML119051">
    <property type="protein sequence ID" value="ROT42255.1"/>
    <property type="molecule type" value="Genomic_DNA"/>
</dbReference>
<name>A0A3N2Q6K8_SODAK</name>
<keyword evidence="2" id="KW-1133">Transmembrane helix</keyword>
<evidence type="ECO:0000313" key="4">
    <source>
        <dbReference type="EMBL" id="ROT42255.1"/>
    </source>
</evidence>
<sequence length="230" mass="25905">MDRRAVFLLALFFFFFFAFSSLLPPVPPPNPQSGLPSTPTPFLAQPRGSHGFLIWAIETQTSFRGSVRFGVPEDPLMPHFCPQLARGPGPASGARTQETKGRELQMLFDAKHCASNDTLLRLLLLLLLLLLIYLSRQQNYGGSYFEFSCPSTPYTSGKHLDRSSFPGTSEASTSRLQPLGLSPARKSFWGPDWTAASLRHCRWLHQERHTHRRSPRTRRHPPPPGFPHTN</sequence>
<gene>
    <name evidence="4" type="ORF">SODALDRAFT_354382</name>
</gene>
<keyword evidence="2" id="KW-0812">Transmembrane</keyword>
<feature type="compositionally biased region" description="Polar residues" evidence="1">
    <location>
        <begin position="165"/>
        <end position="176"/>
    </location>
</feature>
<accession>A0A3N2Q6K8</accession>
<evidence type="ECO:0000256" key="1">
    <source>
        <dbReference type="SAM" id="MobiDB-lite"/>
    </source>
</evidence>
<feature type="region of interest" description="Disordered" evidence="1">
    <location>
        <begin position="158"/>
        <end position="177"/>
    </location>
</feature>
<feature type="signal peptide" evidence="3">
    <location>
        <begin position="1"/>
        <end position="20"/>
    </location>
</feature>
<feature type="region of interest" description="Disordered" evidence="1">
    <location>
        <begin position="209"/>
        <end position="230"/>
    </location>
</feature>
<reference evidence="4 5" key="1">
    <citation type="journal article" date="2018" name="Mol. Ecol.">
        <title>The obligate alkalophilic soda-lake fungus Sodiomyces alkalinus has shifted to a protein diet.</title>
        <authorList>
            <person name="Grum-Grzhimaylo A.A."/>
            <person name="Falkoski D.L."/>
            <person name="van den Heuvel J."/>
            <person name="Valero-Jimenez C.A."/>
            <person name="Min B."/>
            <person name="Choi I.G."/>
            <person name="Lipzen A."/>
            <person name="Daum C.G."/>
            <person name="Aanen D.K."/>
            <person name="Tsang A."/>
            <person name="Henrissat B."/>
            <person name="Bilanenko E.N."/>
            <person name="de Vries R.P."/>
            <person name="van Kan J.A.L."/>
            <person name="Grigoriev I.V."/>
            <person name="Debets A.J.M."/>
        </authorList>
    </citation>
    <scope>NUCLEOTIDE SEQUENCE [LARGE SCALE GENOMIC DNA]</scope>
    <source>
        <strain evidence="4 5">F11</strain>
    </source>
</reference>
<feature type="transmembrane region" description="Helical" evidence="2">
    <location>
        <begin position="118"/>
        <end position="135"/>
    </location>
</feature>